<proteinExistence type="predicted"/>
<dbReference type="CDD" id="cd00067">
    <property type="entry name" value="GAL4"/>
    <property type="match status" value="1"/>
</dbReference>
<dbReference type="SMART" id="SM00066">
    <property type="entry name" value="GAL4"/>
    <property type="match status" value="1"/>
</dbReference>
<dbReference type="CDD" id="cd12148">
    <property type="entry name" value="fungal_TF_MHR"/>
    <property type="match status" value="1"/>
</dbReference>
<protein>
    <recommendedName>
        <fullName evidence="7">Zn(2)-C6 fungal-type domain-containing protein</fullName>
    </recommendedName>
</protein>
<dbReference type="PANTHER" id="PTHR31845:SF10">
    <property type="entry name" value="ZN(II)2CYS6 TRANSCRIPTION FACTOR (EUROFUNG)"/>
    <property type="match status" value="1"/>
</dbReference>
<dbReference type="GO" id="GO:0000976">
    <property type="term" value="F:transcription cis-regulatory region binding"/>
    <property type="evidence" value="ECO:0007669"/>
    <property type="project" value="TreeGrafter"/>
</dbReference>
<evidence type="ECO:0000256" key="4">
    <source>
        <dbReference type="ARBA" id="ARBA00023125"/>
    </source>
</evidence>
<dbReference type="InterPro" id="IPR036864">
    <property type="entry name" value="Zn2-C6_fun-type_DNA-bd_sf"/>
</dbReference>
<evidence type="ECO:0000313" key="8">
    <source>
        <dbReference type="EMBL" id="KAF5865952.1"/>
    </source>
</evidence>
<dbReference type="GO" id="GO:0008270">
    <property type="term" value="F:zinc ion binding"/>
    <property type="evidence" value="ECO:0007669"/>
    <property type="project" value="InterPro"/>
</dbReference>
<dbReference type="PANTHER" id="PTHR31845">
    <property type="entry name" value="FINGER DOMAIN PROTEIN, PUTATIVE-RELATED"/>
    <property type="match status" value="1"/>
</dbReference>
<evidence type="ECO:0000256" key="1">
    <source>
        <dbReference type="ARBA" id="ARBA00004123"/>
    </source>
</evidence>
<dbReference type="EMBL" id="SPNV01000013">
    <property type="protein sequence ID" value="KAF5865952.1"/>
    <property type="molecule type" value="Genomic_DNA"/>
</dbReference>
<keyword evidence="5" id="KW-0804">Transcription</keyword>
<dbReference type="PROSITE" id="PS50048">
    <property type="entry name" value="ZN2_CY6_FUNGAL_2"/>
    <property type="match status" value="1"/>
</dbReference>
<dbReference type="InterPro" id="IPR001138">
    <property type="entry name" value="Zn2Cys6_DnaBD"/>
</dbReference>
<dbReference type="AlphaFoldDB" id="A0A8H6EAV9"/>
<organism evidence="8 9">
    <name type="scientific">Petromyces alliaceus</name>
    <name type="common">Aspergillus alliaceus</name>
    <dbReference type="NCBI Taxonomy" id="209559"/>
    <lineage>
        <taxon>Eukaryota</taxon>
        <taxon>Fungi</taxon>
        <taxon>Dikarya</taxon>
        <taxon>Ascomycota</taxon>
        <taxon>Pezizomycotina</taxon>
        <taxon>Eurotiomycetes</taxon>
        <taxon>Eurotiomycetidae</taxon>
        <taxon>Eurotiales</taxon>
        <taxon>Aspergillaceae</taxon>
        <taxon>Aspergillus</taxon>
        <taxon>Aspergillus subgen. Circumdati</taxon>
    </lineage>
</organism>
<name>A0A8H6EAV9_PETAA</name>
<reference evidence="8 9" key="1">
    <citation type="submission" date="2019-04" db="EMBL/GenBank/DDBJ databases">
        <title>Aspergillus burnettii sp. nov., novel species from soil in southeast Queensland.</title>
        <authorList>
            <person name="Gilchrist C.L.M."/>
            <person name="Pitt J.I."/>
            <person name="Lange L."/>
            <person name="Lacey H.J."/>
            <person name="Vuong D."/>
            <person name="Midgley D.J."/>
            <person name="Greenfield P."/>
            <person name="Bradbury M."/>
            <person name="Lacey E."/>
            <person name="Busk P.K."/>
            <person name="Pilgaard B."/>
            <person name="Chooi Y.H."/>
            <person name="Piggott A.M."/>
        </authorList>
    </citation>
    <scope>NUCLEOTIDE SEQUENCE [LARGE SCALE GENOMIC DNA]</scope>
    <source>
        <strain evidence="8 9">FRR 5400</strain>
    </source>
</reference>
<keyword evidence="3" id="KW-0805">Transcription regulation</keyword>
<feature type="domain" description="Zn(2)-C6 fungal-type" evidence="7">
    <location>
        <begin position="12"/>
        <end position="43"/>
    </location>
</feature>
<dbReference type="Pfam" id="PF00172">
    <property type="entry name" value="Zn_clus"/>
    <property type="match status" value="1"/>
</dbReference>
<gene>
    <name evidence="8" type="ORF">ETB97_001528</name>
</gene>
<accession>A0A8H6EAV9</accession>
<dbReference type="Proteomes" id="UP000541154">
    <property type="component" value="Unassembled WGS sequence"/>
</dbReference>
<keyword evidence="9" id="KW-1185">Reference proteome</keyword>
<dbReference type="GO" id="GO:0005634">
    <property type="term" value="C:nucleus"/>
    <property type="evidence" value="ECO:0007669"/>
    <property type="project" value="UniProtKB-SubCell"/>
</dbReference>
<keyword evidence="4" id="KW-0238">DNA-binding</keyword>
<dbReference type="Gene3D" id="4.10.240.10">
    <property type="entry name" value="Zn(2)-C6 fungal-type DNA-binding domain"/>
    <property type="match status" value="1"/>
</dbReference>
<evidence type="ECO:0000256" key="3">
    <source>
        <dbReference type="ARBA" id="ARBA00023015"/>
    </source>
</evidence>
<keyword evidence="2" id="KW-0862">Zinc</keyword>
<evidence type="ECO:0000256" key="2">
    <source>
        <dbReference type="ARBA" id="ARBA00022833"/>
    </source>
</evidence>
<evidence type="ECO:0000313" key="9">
    <source>
        <dbReference type="Proteomes" id="UP000541154"/>
    </source>
</evidence>
<dbReference type="SUPFAM" id="SSF57701">
    <property type="entry name" value="Zn2/Cys6 DNA-binding domain"/>
    <property type="match status" value="1"/>
</dbReference>
<comment type="caution">
    <text evidence="8">The sequence shown here is derived from an EMBL/GenBank/DDBJ whole genome shotgun (WGS) entry which is preliminary data.</text>
</comment>
<evidence type="ECO:0000259" key="7">
    <source>
        <dbReference type="PROSITE" id="PS50048"/>
    </source>
</evidence>
<keyword evidence="6" id="KW-0539">Nucleus</keyword>
<dbReference type="InterPro" id="IPR051089">
    <property type="entry name" value="prtT"/>
</dbReference>
<dbReference type="GO" id="GO:0000981">
    <property type="term" value="F:DNA-binding transcription factor activity, RNA polymerase II-specific"/>
    <property type="evidence" value="ECO:0007669"/>
    <property type="project" value="InterPro"/>
</dbReference>
<evidence type="ECO:0000256" key="5">
    <source>
        <dbReference type="ARBA" id="ARBA00023163"/>
    </source>
</evidence>
<dbReference type="PROSITE" id="PS00463">
    <property type="entry name" value="ZN2_CY6_FUNGAL_1"/>
    <property type="match status" value="1"/>
</dbReference>
<evidence type="ECO:0000256" key="6">
    <source>
        <dbReference type="ARBA" id="ARBA00023242"/>
    </source>
</evidence>
<dbReference type="GO" id="GO:0009893">
    <property type="term" value="P:positive regulation of metabolic process"/>
    <property type="evidence" value="ECO:0007669"/>
    <property type="project" value="UniProtKB-ARBA"/>
</dbReference>
<comment type="subcellular location">
    <subcellularLocation>
        <location evidence="1">Nucleus</location>
    </subcellularLocation>
</comment>
<sequence length="563" mass="63730">MDNRIRVRTPKACRACARAKVKCDSEGNGPCQRCHRLNRECVIQVPGAHRRQRREMNHSHAEVARLEQKLDHMVALLAASDQATSTKRPRMRAPEARLGSESLERIDGDGHDDGATPSIRDALISLELYKTKMFGLFPFVAMAPHMTADQLKEEKPFLSMAITMVVCQTAPRREIAKAIGEHIANDVILKGGQSLDILQGLLIYVNWHYAHVQSSAQLVNLIHLTIAQVINLGLDRAARAFPSYLKELDIEGTRPAPPTLEERRAYLGCYYLTSLLSACTRDMEPMRYTHFTQECCNIIRDGAEYDSDKYLVQLVGVAQLAEKIHRGFSWEGLDPVSSVPVGLAVKWQEAELQQLKASLLSDTEHRDILLLHYHTLEIILYKIALADGQSDIQFGDHPITQLDLLVRCLESTRSFFSCIFSLESRLFPIFPYTFWCQFGHAIVVLSRLSLYDSEKGNWDRDYVRNTIDYNDTVDQLAGKLDKARLLIEEQATPSDQVQLPEIFTLIPIRVRMLKEAYQRRQEALANPRRQSAPAAVDQGELLPFVWGDLLLFSDMPDLFGGFG</sequence>